<name>A0A8H2M4D2_9FIRM</name>
<gene>
    <name evidence="6" type="primary">yehT</name>
    <name evidence="6" type="ORF">NCTC13150_00183</name>
</gene>
<dbReference type="Gene3D" id="2.40.50.1020">
    <property type="entry name" value="LytTr DNA-binding domain"/>
    <property type="match status" value="1"/>
</dbReference>
<evidence type="ECO:0000256" key="4">
    <source>
        <dbReference type="ARBA" id="ARBA00023163"/>
    </source>
</evidence>
<dbReference type="EMBL" id="CAACYI010000001">
    <property type="protein sequence ID" value="VFB15683.1"/>
    <property type="molecule type" value="Genomic_DNA"/>
</dbReference>
<proteinExistence type="predicted"/>
<evidence type="ECO:0000256" key="1">
    <source>
        <dbReference type="ARBA" id="ARBA00022490"/>
    </source>
</evidence>
<sequence>MNVEIFIDDQYEETTVKIYAKTYSKEIDWIKDQVLGHPQDKITAFAGDNVEILAYKDILRFYGLDNKVYLDTMKTTYTTRLRLYQLEDRLPKKQFIKISRSEIVNLDYVKSLDLSFSGTIALELKNGQVTYVSRRSLKNFKEALGL</sequence>
<feature type="domain" description="HTH LytTR-type" evidence="5">
    <location>
        <begin position="42"/>
        <end position="146"/>
    </location>
</feature>
<keyword evidence="1" id="KW-0963">Cytoplasm</keyword>
<dbReference type="InterPro" id="IPR046947">
    <property type="entry name" value="LytR-like"/>
</dbReference>
<dbReference type="PANTHER" id="PTHR37299">
    <property type="entry name" value="TRANSCRIPTIONAL REGULATOR-RELATED"/>
    <property type="match status" value="1"/>
</dbReference>
<dbReference type="Pfam" id="PF04397">
    <property type="entry name" value="LytTR"/>
    <property type="match status" value="1"/>
</dbReference>
<evidence type="ECO:0000313" key="7">
    <source>
        <dbReference type="Proteomes" id="UP000377798"/>
    </source>
</evidence>
<evidence type="ECO:0000313" key="6">
    <source>
        <dbReference type="EMBL" id="VFB15683.1"/>
    </source>
</evidence>
<organism evidence="6 7">
    <name type="scientific">Urinicoccus massiliensis</name>
    <dbReference type="NCBI Taxonomy" id="1723382"/>
    <lineage>
        <taxon>Bacteria</taxon>
        <taxon>Bacillati</taxon>
        <taxon>Bacillota</taxon>
        <taxon>Tissierellia</taxon>
        <taxon>Tissierellales</taxon>
        <taxon>Peptoniphilaceae</taxon>
        <taxon>Urinicoccus</taxon>
    </lineage>
</organism>
<keyword evidence="2" id="KW-0805">Transcription regulation</keyword>
<keyword evidence="4" id="KW-0804">Transcription</keyword>
<dbReference type="PROSITE" id="PS50930">
    <property type="entry name" value="HTH_LYTTR"/>
    <property type="match status" value="1"/>
</dbReference>
<keyword evidence="7" id="KW-1185">Reference proteome</keyword>
<evidence type="ECO:0000259" key="5">
    <source>
        <dbReference type="PROSITE" id="PS50930"/>
    </source>
</evidence>
<dbReference type="SMART" id="SM00850">
    <property type="entry name" value="LytTR"/>
    <property type="match status" value="1"/>
</dbReference>
<reference evidence="6 7" key="1">
    <citation type="submission" date="2019-02" db="EMBL/GenBank/DDBJ databases">
        <authorList>
            <consortium name="Pathogen Informatics"/>
        </authorList>
    </citation>
    <scope>NUCLEOTIDE SEQUENCE [LARGE SCALE GENOMIC DNA]</scope>
    <source>
        <strain evidence="6 7">3012STDY7089603</strain>
    </source>
</reference>
<dbReference type="PANTHER" id="PTHR37299:SF2">
    <property type="entry name" value="HTH LYTTR-TYPE DOMAIN-CONTAINING PROTEIN"/>
    <property type="match status" value="1"/>
</dbReference>
<comment type="caution">
    <text evidence="6">The sequence shown here is derived from an EMBL/GenBank/DDBJ whole genome shotgun (WGS) entry which is preliminary data.</text>
</comment>
<evidence type="ECO:0000256" key="3">
    <source>
        <dbReference type="ARBA" id="ARBA00023125"/>
    </source>
</evidence>
<dbReference type="InterPro" id="IPR007492">
    <property type="entry name" value="LytTR_DNA-bd_dom"/>
</dbReference>
<dbReference type="AlphaFoldDB" id="A0A8H2M4D2"/>
<evidence type="ECO:0000256" key="2">
    <source>
        <dbReference type="ARBA" id="ARBA00023015"/>
    </source>
</evidence>
<accession>A0A8H2M4D2</accession>
<keyword evidence="3" id="KW-0238">DNA-binding</keyword>
<protein>
    <submittedName>
        <fullName evidence="6">Probable transcriptional regulatory protein YehT</fullName>
    </submittedName>
</protein>
<dbReference type="RefSeq" id="WP_034437816.1">
    <property type="nucleotide sequence ID" value="NZ_CAACYI010000001.1"/>
</dbReference>
<dbReference type="GO" id="GO:0003677">
    <property type="term" value="F:DNA binding"/>
    <property type="evidence" value="ECO:0007669"/>
    <property type="project" value="UniProtKB-KW"/>
</dbReference>
<dbReference type="GO" id="GO:0000156">
    <property type="term" value="F:phosphorelay response regulator activity"/>
    <property type="evidence" value="ECO:0007669"/>
    <property type="project" value="InterPro"/>
</dbReference>
<dbReference type="Proteomes" id="UP000377798">
    <property type="component" value="Unassembled WGS sequence"/>
</dbReference>